<keyword evidence="2" id="KW-1185">Reference proteome</keyword>
<dbReference type="AlphaFoldDB" id="A0A0R3MR10"/>
<sequence>MMTDEPTQEEIDGVAEVFKSVEHDPIAATSGYIMAKKLKRVFVQVGGLVVPKEIADDARLRSLRENYSVSTAGDRHENCGGIWISKGLWDRCDKCGEERA</sequence>
<reference evidence="1 2" key="1">
    <citation type="submission" date="2014-03" db="EMBL/GenBank/DDBJ databases">
        <title>Bradyrhizobium valentinum sp. nov., isolated from effective nodules of Lupinus mariae-josephae, a lupine endemic of basic-lime soils in Eastern Spain.</title>
        <authorList>
            <person name="Duran D."/>
            <person name="Rey L."/>
            <person name="Navarro A."/>
            <person name="Busquets A."/>
            <person name="Imperial J."/>
            <person name="Ruiz-Argueso T."/>
        </authorList>
    </citation>
    <scope>NUCLEOTIDE SEQUENCE [LARGE SCALE GENOMIC DNA]</scope>
    <source>
        <strain evidence="1 2">Ro19</strain>
    </source>
</reference>
<comment type="caution">
    <text evidence="1">The sequence shown here is derived from an EMBL/GenBank/DDBJ whole genome shotgun (WGS) entry which is preliminary data.</text>
</comment>
<proteinExistence type="predicted"/>
<gene>
    <name evidence="1" type="ORF">CQ13_29875</name>
</gene>
<dbReference type="EMBL" id="LLYA01000167">
    <property type="protein sequence ID" value="KRR22140.1"/>
    <property type="molecule type" value="Genomic_DNA"/>
</dbReference>
<name>A0A0R3MR10_9BRAD</name>
<organism evidence="1 2">
    <name type="scientific">Bradyrhizobium retamae</name>
    <dbReference type="NCBI Taxonomy" id="1300035"/>
    <lineage>
        <taxon>Bacteria</taxon>
        <taxon>Pseudomonadati</taxon>
        <taxon>Pseudomonadota</taxon>
        <taxon>Alphaproteobacteria</taxon>
        <taxon>Hyphomicrobiales</taxon>
        <taxon>Nitrobacteraceae</taxon>
        <taxon>Bradyrhizobium</taxon>
    </lineage>
</organism>
<dbReference type="Proteomes" id="UP000052023">
    <property type="component" value="Unassembled WGS sequence"/>
</dbReference>
<accession>A0A0R3MR10</accession>
<evidence type="ECO:0000313" key="2">
    <source>
        <dbReference type="Proteomes" id="UP000052023"/>
    </source>
</evidence>
<protein>
    <submittedName>
        <fullName evidence="1">Uncharacterized protein</fullName>
    </submittedName>
</protein>
<evidence type="ECO:0000313" key="1">
    <source>
        <dbReference type="EMBL" id="KRR22140.1"/>
    </source>
</evidence>